<dbReference type="EMBL" id="GALX01001541">
    <property type="protein sequence ID" value="JAB66925.1"/>
    <property type="molecule type" value="Transcribed_RNA"/>
</dbReference>
<proteinExistence type="predicted"/>
<evidence type="ECO:0000313" key="2">
    <source>
        <dbReference type="EMBL" id="JAB66925.1"/>
    </source>
</evidence>
<dbReference type="Pfam" id="PF00078">
    <property type="entry name" value="RVT_1"/>
    <property type="match status" value="1"/>
</dbReference>
<dbReference type="PROSITE" id="PS50878">
    <property type="entry name" value="RT_POL"/>
    <property type="match status" value="1"/>
</dbReference>
<protein>
    <submittedName>
        <fullName evidence="2">Retrotransposable element</fullName>
    </submittedName>
</protein>
<feature type="non-terminal residue" evidence="2">
    <location>
        <position position="1"/>
    </location>
</feature>
<dbReference type="AlphaFoldDB" id="V5G9Z2"/>
<name>V5G9Z2_ANOGL</name>
<dbReference type="GO" id="GO:0071897">
    <property type="term" value="P:DNA biosynthetic process"/>
    <property type="evidence" value="ECO:0007669"/>
    <property type="project" value="UniProtKB-ARBA"/>
</dbReference>
<reference evidence="2" key="1">
    <citation type="submission" date="2013-07" db="EMBL/GenBank/DDBJ databases">
        <title>Midgut Transcriptome Profiling of Anoplphora glabripennis, a Lignocellulose Degrading, Wood-Boring Cerambycid.</title>
        <authorList>
            <person name="Scully E.D."/>
            <person name="Hoover K."/>
            <person name="Carlson J.E."/>
            <person name="Tien M."/>
            <person name="Geib S.M."/>
        </authorList>
    </citation>
    <scope>NUCLEOTIDE SEQUENCE</scope>
</reference>
<dbReference type="InterPro" id="IPR000477">
    <property type="entry name" value="RT_dom"/>
</dbReference>
<gene>
    <name evidence="2" type="primary">Y2R2</name>
</gene>
<dbReference type="InterPro" id="IPR043502">
    <property type="entry name" value="DNA/RNA_pol_sf"/>
</dbReference>
<evidence type="ECO:0000259" key="1">
    <source>
        <dbReference type="PROSITE" id="PS50878"/>
    </source>
</evidence>
<feature type="domain" description="Reverse transcriptase" evidence="1">
    <location>
        <begin position="1"/>
        <end position="239"/>
    </location>
</feature>
<sequence>GGEFPSAWKDTGLVMIPKPGKTDLTPSSFRPICLVDTLAKLYEGVILQRLKEEVVRCGDLHPNQFGFRQGRSTIYALTLVVDEIKRANSQNLWCALILFDVKNAFNTADWKKILDSLENRGINNHLLNLVAAYLHHRRIVVDRDTYLEMYMGVPQGSILGPTLWNVLYDSVLAVATDGSVKLVAYADDLAAVVTGTTKRGLVSNVNNAIALVDEWMTQHLLELAVDKTEVVVVTGMRRS</sequence>
<dbReference type="SUPFAM" id="SSF56672">
    <property type="entry name" value="DNA/RNA polymerases"/>
    <property type="match status" value="1"/>
</dbReference>
<dbReference type="CDD" id="cd01650">
    <property type="entry name" value="RT_nLTR_like"/>
    <property type="match status" value="1"/>
</dbReference>
<feature type="non-terminal residue" evidence="2">
    <location>
        <position position="239"/>
    </location>
</feature>
<organism evidence="2">
    <name type="scientific">Anoplophora glabripennis</name>
    <name type="common">Asian longhorn beetle</name>
    <name type="synonym">Anoplophora nobilis</name>
    <dbReference type="NCBI Taxonomy" id="217634"/>
    <lineage>
        <taxon>Eukaryota</taxon>
        <taxon>Metazoa</taxon>
        <taxon>Ecdysozoa</taxon>
        <taxon>Arthropoda</taxon>
        <taxon>Hexapoda</taxon>
        <taxon>Insecta</taxon>
        <taxon>Pterygota</taxon>
        <taxon>Neoptera</taxon>
        <taxon>Endopterygota</taxon>
        <taxon>Coleoptera</taxon>
        <taxon>Polyphaga</taxon>
        <taxon>Cucujiformia</taxon>
        <taxon>Chrysomeloidea</taxon>
        <taxon>Cerambycidae</taxon>
        <taxon>Lamiinae</taxon>
        <taxon>Lamiini</taxon>
        <taxon>Anoplophora</taxon>
    </lineage>
</organism>
<accession>V5G9Z2</accession>
<dbReference type="PANTHER" id="PTHR19446">
    <property type="entry name" value="REVERSE TRANSCRIPTASES"/>
    <property type="match status" value="1"/>
</dbReference>